<dbReference type="EMBL" id="JBBYAK010000003">
    <property type="protein sequence ID" value="MEL3959605.1"/>
    <property type="molecule type" value="Genomic_DNA"/>
</dbReference>
<dbReference type="RefSeq" id="WP_342021197.1">
    <property type="nucleotide sequence ID" value="NZ_JBBYAK010000003.1"/>
</dbReference>
<protein>
    <submittedName>
        <fullName evidence="1">Helix-turn-helix domain-containing protein</fullName>
    </submittedName>
</protein>
<accession>A0ABU9K3G3</accession>
<name>A0ABU9K3G3_9BACI</name>
<organism evidence="1 2">
    <name type="scientific">Caldifermentibacillus hisashii</name>
    <dbReference type="NCBI Taxonomy" id="996558"/>
    <lineage>
        <taxon>Bacteria</taxon>
        <taxon>Bacillati</taxon>
        <taxon>Bacillota</taxon>
        <taxon>Bacilli</taxon>
        <taxon>Bacillales</taxon>
        <taxon>Bacillaceae</taxon>
        <taxon>Caldifermentibacillus</taxon>
    </lineage>
</organism>
<dbReference type="InterPro" id="IPR009061">
    <property type="entry name" value="DNA-bd_dom_put_sf"/>
</dbReference>
<dbReference type="Proteomes" id="UP001459714">
    <property type="component" value="Unassembled WGS sequence"/>
</dbReference>
<proteinExistence type="predicted"/>
<keyword evidence="2" id="KW-1185">Reference proteome</keyword>
<dbReference type="SUPFAM" id="SSF46955">
    <property type="entry name" value="Putative DNA-binding domain"/>
    <property type="match status" value="1"/>
</dbReference>
<sequence length="146" mass="17350">MTSHFKKGEANISAKEQQSEIVYNPSQLSRIFGVSQPTINNWIKEGRFSKVERVGKNKYVKIPESSIWTANNGQQNTVKKIAEEYGLQKKKITRKEEKTLLQKEIKSFEEKYQTTYEAFQNKTNKNKEEEEDLEIWKYFIHRLNFH</sequence>
<comment type="caution">
    <text evidence="1">The sequence shown here is derived from an EMBL/GenBank/DDBJ whole genome shotgun (WGS) entry which is preliminary data.</text>
</comment>
<evidence type="ECO:0000313" key="1">
    <source>
        <dbReference type="EMBL" id="MEL3959605.1"/>
    </source>
</evidence>
<reference evidence="1 2" key="1">
    <citation type="submission" date="2024-03" db="EMBL/GenBank/DDBJ databases">
        <title>Bacilli Hybrid Assemblies.</title>
        <authorList>
            <person name="Kovac J."/>
        </authorList>
    </citation>
    <scope>NUCLEOTIDE SEQUENCE [LARGE SCALE GENOMIC DNA]</scope>
    <source>
        <strain evidence="1 2">FSL M8-0022</strain>
    </source>
</reference>
<evidence type="ECO:0000313" key="2">
    <source>
        <dbReference type="Proteomes" id="UP001459714"/>
    </source>
</evidence>
<gene>
    <name evidence="1" type="ORF">NST17_20850</name>
</gene>